<comment type="caution">
    <text evidence="2">The sequence shown here is derived from an EMBL/GenBank/DDBJ whole genome shotgun (WGS) entry which is preliminary data.</text>
</comment>
<proteinExistence type="predicted"/>
<reference evidence="2" key="2">
    <citation type="submission" date="2021-02" db="EMBL/GenBank/DDBJ databases">
        <authorList>
            <person name="Kimball J.A."/>
            <person name="Haas M.W."/>
            <person name="Macchietto M."/>
            <person name="Kono T."/>
            <person name="Duquette J."/>
            <person name="Shao M."/>
        </authorList>
    </citation>
    <scope>NUCLEOTIDE SEQUENCE</scope>
    <source>
        <tissue evidence="2">Fresh leaf tissue</tissue>
    </source>
</reference>
<evidence type="ECO:0000313" key="2">
    <source>
        <dbReference type="EMBL" id="KAG8061129.1"/>
    </source>
</evidence>
<reference evidence="2" key="1">
    <citation type="journal article" date="2021" name="bioRxiv">
        <title>Whole Genome Assembly and Annotation of Northern Wild Rice, Zizania palustris L., Supports a Whole Genome Duplication in the Zizania Genus.</title>
        <authorList>
            <person name="Haas M."/>
            <person name="Kono T."/>
            <person name="Macchietto M."/>
            <person name="Millas R."/>
            <person name="McGilp L."/>
            <person name="Shao M."/>
            <person name="Duquette J."/>
            <person name="Hirsch C.N."/>
            <person name="Kimball J."/>
        </authorList>
    </citation>
    <scope>NUCLEOTIDE SEQUENCE</scope>
    <source>
        <tissue evidence="2">Fresh leaf tissue</tissue>
    </source>
</reference>
<evidence type="ECO:0000313" key="3">
    <source>
        <dbReference type="Proteomes" id="UP000729402"/>
    </source>
</evidence>
<dbReference type="EMBL" id="JAAALK010000286">
    <property type="protein sequence ID" value="KAG8061129.1"/>
    <property type="molecule type" value="Genomic_DNA"/>
</dbReference>
<sequence length="77" mass="8611">MPCDRLPQGRSLWCYRRDVLLLCIGTSVWHCVCTAPNIFHCCLPTPKNVPSSCFTNPCRAGNITKTRAVMLLLFAKA</sequence>
<evidence type="ECO:0000256" key="1">
    <source>
        <dbReference type="SAM" id="SignalP"/>
    </source>
</evidence>
<dbReference type="Proteomes" id="UP000729402">
    <property type="component" value="Unassembled WGS sequence"/>
</dbReference>
<accession>A0A8J5VWZ2</accession>
<gene>
    <name evidence="2" type="ORF">GUJ93_ZPchr0003g17414</name>
</gene>
<name>A0A8J5VWZ2_ZIZPA</name>
<feature type="chain" id="PRO_5035310818" description="Secreted protein" evidence="1">
    <location>
        <begin position="35"/>
        <end position="77"/>
    </location>
</feature>
<evidence type="ECO:0008006" key="4">
    <source>
        <dbReference type="Google" id="ProtNLM"/>
    </source>
</evidence>
<keyword evidence="3" id="KW-1185">Reference proteome</keyword>
<keyword evidence="1" id="KW-0732">Signal</keyword>
<dbReference type="AlphaFoldDB" id="A0A8J5VWZ2"/>
<feature type="signal peptide" evidence="1">
    <location>
        <begin position="1"/>
        <end position="34"/>
    </location>
</feature>
<protein>
    <recommendedName>
        <fullName evidence="4">Secreted protein</fullName>
    </recommendedName>
</protein>
<organism evidence="2 3">
    <name type="scientific">Zizania palustris</name>
    <name type="common">Northern wild rice</name>
    <dbReference type="NCBI Taxonomy" id="103762"/>
    <lineage>
        <taxon>Eukaryota</taxon>
        <taxon>Viridiplantae</taxon>
        <taxon>Streptophyta</taxon>
        <taxon>Embryophyta</taxon>
        <taxon>Tracheophyta</taxon>
        <taxon>Spermatophyta</taxon>
        <taxon>Magnoliopsida</taxon>
        <taxon>Liliopsida</taxon>
        <taxon>Poales</taxon>
        <taxon>Poaceae</taxon>
        <taxon>BOP clade</taxon>
        <taxon>Oryzoideae</taxon>
        <taxon>Oryzeae</taxon>
        <taxon>Zizaniinae</taxon>
        <taxon>Zizania</taxon>
    </lineage>
</organism>